<sequence length="197" mass="22193">MHRPKGLTRHWLAAQFAVALIVALHAALPALARVEIAADDTSRRPGNAAHSGHNPDLPDPELVDSLIIWIGKNTDYNIAAARADPPRLSFSNVGEVIVYEGRSVMVADDLRGAYDLPGRHIYLVLPWYSGDPLDVARLLHEIAHDVQYSNRPWPCPARAEWEAYKLQEAWLAERGIPADFNWIWIHLRSRCRARPHP</sequence>
<reference evidence="2 3" key="1">
    <citation type="submission" date="2018-03" db="EMBL/GenBank/DDBJ databases">
        <authorList>
            <person name="Keele B.F."/>
        </authorList>
    </citation>
    <scope>NUCLEOTIDE SEQUENCE [LARGE SCALE GENOMIC DNA]</scope>
    <source>
        <strain evidence="2 3">CECT 8626</strain>
    </source>
</reference>
<evidence type="ECO:0000259" key="1">
    <source>
        <dbReference type="Pfam" id="PF20352"/>
    </source>
</evidence>
<dbReference type="OrthoDB" id="7851356at2"/>
<evidence type="ECO:0000313" key="2">
    <source>
        <dbReference type="EMBL" id="SPH16762.1"/>
    </source>
</evidence>
<feature type="domain" description="DUF6647" evidence="1">
    <location>
        <begin position="59"/>
        <end position="194"/>
    </location>
</feature>
<keyword evidence="3" id="KW-1185">Reference proteome</keyword>
<dbReference type="RefSeq" id="WP_108851272.1">
    <property type="nucleotide sequence ID" value="NZ_OMOQ01000001.1"/>
</dbReference>
<dbReference type="Pfam" id="PF20352">
    <property type="entry name" value="DUF6647"/>
    <property type="match status" value="1"/>
</dbReference>
<dbReference type="InterPro" id="IPR046589">
    <property type="entry name" value="DUF6647"/>
</dbReference>
<name>A0A2R8B2H4_9RHOB</name>
<gene>
    <name evidence="2" type="ORF">DEA8626_00273</name>
</gene>
<dbReference type="EMBL" id="OMOQ01000001">
    <property type="protein sequence ID" value="SPH16762.1"/>
    <property type="molecule type" value="Genomic_DNA"/>
</dbReference>
<accession>A0A2R8B2H4</accession>
<evidence type="ECO:0000313" key="3">
    <source>
        <dbReference type="Proteomes" id="UP000244924"/>
    </source>
</evidence>
<proteinExistence type="predicted"/>
<organism evidence="2 3">
    <name type="scientific">Albidovulum aquaemixtae</name>
    <dbReference type="NCBI Taxonomy" id="1542388"/>
    <lineage>
        <taxon>Bacteria</taxon>
        <taxon>Pseudomonadati</taxon>
        <taxon>Pseudomonadota</taxon>
        <taxon>Alphaproteobacteria</taxon>
        <taxon>Rhodobacterales</taxon>
        <taxon>Paracoccaceae</taxon>
        <taxon>Albidovulum</taxon>
    </lineage>
</organism>
<protein>
    <recommendedName>
        <fullName evidence="1">DUF6647 domain-containing protein</fullName>
    </recommendedName>
</protein>
<dbReference type="AlphaFoldDB" id="A0A2R8B2H4"/>
<dbReference type="Proteomes" id="UP000244924">
    <property type="component" value="Unassembled WGS sequence"/>
</dbReference>